<proteinExistence type="predicted"/>
<dbReference type="OrthoDB" id="5905182at2759"/>
<keyword evidence="1" id="KW-1185">Reference proteome</keyword>
<accession>A0A7I4XVI2</accession>
<name>A0A7I4XVI2_HAECO</name>
<dbReference type="WBParaSite" id="HCON_00012020-00001">
    <property type="protein sequence ID" value="HCON_00012020-00001"/>
    <property type="gene ID" value="HCON_00012020"/>
</dbReference>
<organism evidence="1 2">
    <name type="scientific">Haemonchus contortus</name>
    <name type="common">Barber pole worm</name>
    <dbReference type="NCBI Taxonomy" id="6289"/>
    <lineage>
        <taxon>Eukaryota</taxon>
        <taxon>Metazoa</taxon>
        <taxon>Ecdysozoa</taxon>
        <taxon>Nematoda</taxon>
        <taxon>Chromadorea</taxon>
        <taxon>Rhabditida</taxon>
        <taxon>Rhabditina</taxon>
        <taxon>Rhabditomorpha</taxon>
        <taxon>Strongyloidea</taxon>
        <taxon>Trichostrongylidae</taxon>
        <taxon>Haemonchus</taxon>
    </lineage>
</organism>
<reference evidence="2" key="1">
    <citation type="submission" date="2020-12" db="UniProtKB">
        <authorList>
            <consortium name="WormBaseParasite"/>
        </authorList>
    </citation>
    <scope>IDENTIFICATION</scope>
    <source>
        <strain evidence="2">MHco3</strain>
    </source>
</reference>
<evidence type="ECO:0000313" key="1">
    <source>
        <dbReference type="Proteomes" id="UP000025227"/>
    </source>
</evidence>
<dbReference type="AlphaFoldDB" id="A0A7I4XVI2"/>
<evidence type="ECO:0000313" key="2">
    <source>
        <dbReference type="WBParaSite" id="HCON_00012020-00001"/>
    </source>
</evidence>
<dbReference type="Proteomes" id="UP000025227">
    <property type="component" value="Unplaced"/>
</dbReference>
<sequence>MVDTFLPHAFYNNIRDAIVEETEELTQADLDYSHGEQYPIFLIVQAFESLHAANRKLQNFNDLAIHPEHWRIAPKLTLRNISRQTTTFRLTRIRSRTLIPHVLSFIEDNKRFVDVLSYFSVTHANIKLLCTTASAANLKSINVAIARLRDIFTSRSSSAQTTEFEGISATQPLHQLFSRRQSVFPRKPPSNR</sequence>
<protein>
    <submittedName>
        <fullName evidence="2">EKC/KEOPS complex subunit CGI121</fullName>
    </submittedName>
</protein>